<dbReference type="PANTHER" id="PTHR21461:SF69">
    <property type="entry name" value="GLYCOSYLTRANSFERASE FAMILY 92 PROTEIN"/>
    <property type="match status" value="1"/>
</dbReference>
<dbReference type="InterPro" id="IPR008166">
    <property type="entry name" value="Glyco_transf_92"/>
</dbReference>
<dbReference type="Ensembl" id="ENSPCET00000000428.1">
    <property type="protein sequence ID" value="ENSPCEP00000000417.1"/>
    <property type="gene ID" value="ENSPCEG00000000366.1"/>
</dbReference>
<dbReference type="Pfam" id="PF01697">
    <property type="entry name" value="Glyco_transf_92"/>
    <property type="match status" value="1"/>
</dbReference>
<reference evidence="9" key="2">
    <citation type="submission" date="2025-09" db="UniProtKB">
        <authorList>
            <consortium name="Ensembl"/>
        </authorList>
    </citation>
    <scope>IDENTIFICATION</scope>
</reference>
<keyword evidence="3 8" id="KW-0328">Glycosyltransferase</keyword>
<proteinExistence type="inferred from homology"/>
<keyword evidence="4 8" id="KW-0808">Transferase</keyword>
<dbReference type="AlphaFoldDB" id="A0A8C8R5F8"/>
<dbReference type="GO" id="GO:0016757">
    <property type="term" value="F:glycosyltransferase activity"/>
    <property type="evidence" value="ECO:0007669"/>
    <property type="project" value="UniProtKB-UniRule"/>
</dbReference>
<organism evidence="9 10">
    <name type="scientific">Pelusios castaneus</name>
    <name type="common">West African mud turtle</name>
    <dbReference type="NCBI Taxonomy" id="367368"/>
    <lineage>
        <taxon>Eukaryota</taxon>
        <taxon>Metazoa</taxon>
        <taxon>Chordata</taxon>
        <taxon>Craniata</taxon>
        <taxon>Vertebrata</taxon>
        <taxon>Euteleostomi</taxon>
        <taxon>Archelosauria</taxon>
        <taxon>Testudinata</taxon>
        <taxon>Testudines</taxon>
        <taxon>Pleurodira</taxon>
        <taxon>Pelomedusidae</taxon>
        <taxon>Pelusios</taxon>
    </lineage>
</organism>
<evidence type="ECO:0000256" key="6">
    <source>
        <dbReference type="ARBA" id="ARBA00022989"/>
    </source>
</evidence>
<dbReference type="EC" id="2.4.1.-" evidence="8"/>
<sequence length="448" mass="52182">MSVCGRSAFLVMVLFIVFLYSFYYRAAQNFLQSKLTEPIDVCQGEIAKDTITPLKYNKTFIIAPYFDKRERNLIRVIGIVRHGEVRDLYCWFCCQSDGKVSVERAEIDVHSDLFGFPYGTADLLCTEPQNCDTNYVSIHWSPKGNIVQLPWFQIKNRESHTFSAEFTVCISTMFGNYNNVLQFIQSIEMYKILGAQKVIIYKNSCSKLMEKALEFYMAEGTIEIIPWPITRYLNVSSYWHFSMDAKDIGYYGQITALNDCVYRNMYRSKFVVLNDIDEIILPIKHLDWKTMMSSLQEQNPGSGIFLFENHVFPITVYSSNEAFNISSWSTVPGINILEHIYREPDRPWLFNARKMIVDPRKVIQTSVHSVLKAYVGSLEVSRDIAISYHCRTPLQGNMSKKFLIRDPTLWRYNLSLIKNVNKVLKKQYFKWTMKNVFQIFSDALANTF</sequence>
<evidence type="ECO:0000256" key="1">
    <source>
        <dbReference type="ARBA" id="ARBA00004167"/>
    </source>
</evidence>
<accession>A0A8C8R5F8</accession>
<evidence type="ECO:0000256" key="3">
    <source>
        <dbReference type="ARBA" id="ARBA00022676"/>
    </source>
</evidence>
<dbReference type="PANTHER" id="PTHR21461">
    <property type="entry name" value="GLYCOSYLTRANSFERASE FAMILY 92 PROTEIN"/>
    <property type="match status" value="1"/>
</dbReference>
<dbReference type="GO" id="GO:0005737">
    <property type="term" value="C:cytoplasm"/>
    <property type="evidence" value="ECO:0007669"/>
    <property type="project" value="TreeGrafter"/>
</dbReference>
<evidence type="ECO:0000256" key="7">
    <source>
        <dbReference type="ARBA" id="ARBA00023136"/>
    </source>
</evidence>
<name>A0A8C8R5F8_9SAUR</name>
<dbReference type="Proteomes" id="UP000694393">
    <property type="component" value="Unplaced"/>
</dbReference>
<evidence type="ECO:0000256" key="2">
    <source>
        <dbReference type="ARBA" id="ARBA00007647"/>
    </source>
</evidence>
<evidence type="ECO:0000256" key="8">
    <source>
        <dbReference type="RuleBase" id="RU366017"/>
    </source>
</evidence>
<feature type="transmembrane region" description="Helical" evidence="8">
    <location>
        <begin position="7"/>
        <end position="24"/>
    </location>
</feature>
<comment type="subcellular location">
    <subcellularLocation>
        <location evidence="1">Membrane</location>
        <topology evidence="1">Single-pass membrane protein</topology>
    </subcellularLocation>
</comment>
<keyword evidence="5 8" id="KW-0812">Transmembrane</keyword>
<keyword evidence="6 8" id="KW-1133">Transmembrane helix</keyword>
<comment type="similarity">
    <text evidence="2 8">Belongs to the glycosyltransferase 92 family.</text>
</comment>
<evidence type="ECO:0000313" key="10">
    <source>
        <dbReference type="Proteomes" id="UP000694393"/>
    </source>
</evidence>
<keyword evidence="7 8" id="KW-0472">Membrane</keyword>
<evidence type="ECO:0000256" key="5">
    <source>
        <dbReference type="ARBA" id="ARBA00022692"/>
    </source>
</evidence>
<keyword evidence="10" id="KW-1185">Reference proteome</keyword>
<evidence type="ECO:0000313" key="9">
    <source>
        <dbReference type="Ensembl" id="ENSPCEP00000000417.1"/>
    </source>
</evidence>
<reference evidence="9" key="1">
    <citation type="submission" date="2025-08" db="UniProtKB">
        <authorList>
            <consortium name="Ensembl"/>
        </authorList>
    </citation>
    <scope>IDENTIFICATION</scope>
</reference>
<dbReference type="GO" id="GO:0016020">
    <property type="term" value="C:membrane"/>
    <property type="evidence" value="ECO:0007669"/>
    <property type="project" value="UniProtKB-SubCell"/>
</dbReference>
<evidence type="ECO:0000256" key="4">
    <source>
        <dbReference type="ARBA" id="ARBA00022679"/>
    </source>
</evidence>
<protein>
    <recommendedName>
        <fullName evidence="8">Glycosyltransferase family 92 protein</fullName>
        <ecNumber evidence="8">2.4.1.-</ecNumber>
    </recommendedName>
</protein>